<name>A0A8J8MH24_9FIRM</name>
<dbReference type="InterPro" id="IPR041489">
    <property type="entry name" value="PDZ_6"/>
</dbReference>
<dbReference type="Proteomes" id="UP000683246">
    <property type="component" value="Chromosome"/>
</dbReference>
<dbReference type="EMBL" id="CP058649">
    <property type="protein sequence ID" value="QUI21411.1"/>
    <property type="molecule type" value="Genomic_DNA"/>
</dbReference>
<evidence type="ECO:0000313" key="8">
    <source>
        <dbReference type="EMBL" id="QUI21411.1"/>
    </source>
</evidence>
<reference evidence="8" key="1">
    <citation type="submission" date="2020-07" db="EMBL/GenBank/DDBJ databases">
        <title>Vallitalea pronyensis genome.</title>
        <authorList>
            <person name="Postec A."/>
        </authorList>
    </citation>
    <scope>NUCLEOTIDE SEQUENCE</scope>
    <source>
        <strain evidence="8">FatNI3</strain>
    </source>
</reference>
<dbReference type="CDD" id="cd06782">
    <property type="entry name" value="cpPDZ_CPP-like"/>
    <property type="match status" value="1"/>
</dbReference>
<keyword evidence="4 5" id="KW-0720">Serine protease</keyword>
<dbReference type="SMART" id="SM00228">
    <property type="entry name" value="PDZ"/>
    <property type="match status" value="1"/>
</dbReference>
<dbReference type="KEGG" id="vpy:HZI73_03525"/>
<dbReference type="PANTHER" id="PTHR32060">
    <property type="entry name" value="TAIL-SPECIFIC PROTEASE"/>
    <property type="match status" value="1"/>
</dbReference>
<feature type="domain" description="PDZ" evidence="7">
    <location>
        <begin position="93"/>
        <end position="153"/>
    </location>
</feature>
<dbReference type="GO" id="GO:0008236">
    <property type="term" value="F:serine-type peptidase activity"/>
    <property type="evidence" value="ECO:0007669"/>
    <property type="project" value="UniProtKB-KW"/>
</dbReference>
<dbReference type="InterPro" id="IPR036034">
    <property type="entry name" value="PDZ_sf"/>
</dbReference>
<dbReference type="InterPro" id="IPR005151">
    <property type="entry name" value="Tail-specific_protease"/>
</dbReference>
<dbReference type="GO" id="GO:0004175">
    <property type="term" value="F:endopeptidase activity"/>
    <property type="evidence" value="ECO:0007669"/>
    <property type="project" value="TreeGrafter"/>
</dbReference>
<feature type="signal peptide" evidence="6">
    <location>
        <begin position="1"/>
        <end position="25"/>
    </location>
</feature>
<accession>A0A8J8MH24</accession>
<evidence type="ECO:0000256" key="5">
    <source>
        <dbReference type="RuleBase" id="RU004404"/>
    </source>
</evidence>
<keyword evidence="9" id="KW-1185">Reference proteome</keyword>
<dbReference type="PROSITE" id="PS50106">
    <property type="entry name" value="PDZ"/>
    <property type="match status" value="1"/>
</dbReference>
<dbReference type="InterPro" id="IPR004447">
    <property type="entry name" value="Peptidase_S41A"/>
</dbReference>
<dbReference type="SUPFAM" id="SSF47090">
    <property type="entry name" value="PGBD-like"/>
    <property type="match status" value="1"/>
</dbReference>
<dbReference type="InterPro" id="IPR001478">
    <property type="entry name" value="PDZ"/>
</dbReference>
<evidence type="ECO:0000256" key="2">
    <source>
        <dbReference type="ARBA" id="ARBA00022670"/>
    </source>
</evidence>
<evidence type="ECO:0000313" key="9">
    <source>
        <dbReference type="Proteomes" id="UP000683246"/>
    </source>
</evidence>
<dbReference type="AlphaFoldDB" id="A0A8J8MH24"/>
<comment type="similarity">
    <text evidence="1 5">Belongs to the peptidase S41A family.</text>
</comment>
<dbReference type="Gene3D" id="1.10.101.10">
    <property type="entry name" value="PGBD-like superfamily/PGBD"/>
    <property type="match status" value="1"/>
</dbReference>
<dbReference type="GO" id="GO:0030288">
    <property type="term" value="C:outer membrane-bounded periplasmic space"/>
    <property type="evidence" value="ECO:0007669"/>
    <property type="project" value="TreeGrafter"/>
</dbReference>
<feature type="chain" id="PRO_5035145679" evidence="6">
    <location>
        <begin position="26"/>
        <end position="466"/>
    </location>
</feature>
<dbReference type="Pfam" id="PF17820">
    <property type="entry name" value="PDZ_6"/>
    <property type="match status" value="1"/>
</dbReference>
<keyword evidence="2 5" id="KW-0645">Protease</keyword>
<organism evidence="8 9">
    <name type="scientific">Vallitalea pronyensis</name>
    <dbReference type="NCBI Taxonomy" id="1348613"/>
    <lineage>
        <taxon>Bacteria</taxon>
        <taxon>Bacillati</taxon>
        <taxon>Bacillota</taxon>
        <taxon>Clostridia</taxon>
        <taxon>Lachnospirales</taxon>
        <taxon>Vallitaleaceae</taxon>
        <taxon>Vallitalea</taxon>
    </lineage>
</organism>
<dbReference type="SUPFAM" id="SSF50156">
    <property type="entry name" value="PDZ domain-like"/>
    <property type="match status" value="1"/>
</dbReference>
<dbReference type="Pfam" id="PF01471">
    <property type="entry name" value="PG_binding_1"/>
    <property type="match status" value="1"/>
</dbReference>
<evidence type="ECO:0000256" key="6">
    <source>
        <dbReference type="SAM" id="SignalP"/>
    </source>
</evidence>
<evidence type="ECO:0000256" key="4">
    <source>
        <dbReference type="ARBA" id="ARBA00022825"/>
    </source>
</evidence>
<evidence type="ECO:0000259" key="7">
    <source>
        <dbReference type="PROSITE" id="PS50106"/>
    </source>
</evidence>
<sequence length="466" mass="52828">MRKWHKYMLTVCVITLMLTPLRVLATDSHDAYIEEKGEEFKRMLHLLTEQYAGDEVHREVLFKAAMDGMFEELDTYSTFYTKNQKEAFIEAVSGEFVGIGVYMELDGDYPKIQQPLPKSPALKAGVKPEDLIIAINGESTKGLSLNEVASKVKGKEGTQVNITFRRGDDEFTLELTRQLIKISAVESEDIQTLFPSLSDSKARQINYIKVNSINENVATDMVPYVEKAKKKGVKYLILDLRDNLGGYVDTGVDLCNLLIPKGPVLHFINKEGRKHTYRSELEKAPFELVVLTNENTASASEFIAAAVKESGIGVTVGETTYGKGVAQYIWNFSSDYAFKLTMEEFLSRDGNKINKIGVTPDYEVIVPNLIVSPERLFLDDEMEEVKDVELILDYLGYDINKPDFVYDQKTESAITKFQEKHQLRAYGVTDYPTLEMLNEKLVERINEKDIQLEKALDVILSKMNKN</sequence>
<dbReference type="SUPFAM" id="SSF52096">
    <property type="entry name" value="ClpP/crotonase"/>
    <property type="match status" value="1"/>
</dbReference>
<keyword evidence="6" id="KW-0732">Signal</keyword>
<dbReference type="GO" id="GO:0006508">
    <property type="term" value="P:proteolysis"/>
    <property type="evidence" value="ECO:0007669"/>
    <property type="project" value="UniProtKB-KW"/>
</dbReference>
<dbReference type="NCBIfam" id="TIGR00225">
    <property type="entry name" value="prc"/>
    <property type="match status" value="1"/>
</dbReference>
<protein>
    <submittedName>
        <fullName evidence="8">S41 family peptidase</fullName>
    </submittedName>
</protein>
<dbReference type="InterPro" id="IPR002477">
    <property type="entry name" value="Peptidoglycan-bd-like"/>
</dbReference>
<dbReference type="Gene3D" id="3.90.226.10">
    <property type="entry name" value="2-enoyl-CoA Hydratase, Chain A, domain 1"/>
    <property type="match status" value="1"/>
</dbReference>
<dbReference type="RefSeq" id="WP_212696880.1">
    <property type="nucleotide sequence ID" value="NZ_CP058649.1"/>
</dbReference>
<dbReference type="GO" id="GO:0007165">
    <property type="term" value="P:signal transduction"/>
    <property type="evidence" value="ECO:0007669"/>
    <property type="project" value="TreeGrafter"/>
</dbReference>
<dbReference type="InterPro" id="IPR036366">
    <property type="entry name" value="PGBDSf"/>
</dbReference>
<evidence type="ECO:0000256" key="3">
    <source>
        <dbReference type="ARBA" id="ARBA00022801"/>
    </source>
</evidence>
<dbReference type="PANTHER" id="PTHR32060:SF30">
    <property type="entry name" value="CARBOXY-TERMINAL PROCESSING PROTEASE CTPA"/>
    <property type="match status" value="1"/>
</dbReference>
<dbReference type="Gene3D" id="2.30.42.10">
    <property type="match status" value="1"/>
</dbReference>
<dbReference type="InterPro" id="IPR029045">
    <property type="entry name" value="ClpP/crotonase-like_dom_sf"/>
</dbReference>
<gene>
    <name evidence="8" type="ORF">HZI73_03525</name>
</gene>
<dbReference type="Pfam" id="PF03572">
    <property type="entry name" value="Peptidase_S41"/>
    <property type="match status" value="1"/>
</dbReference>
<proteinExistence type="inferred from homology"/>
<keyword evidence="3 5" id="KW-0378">Hydrolase</keyword>
<dbReference type="SMART" id="SM00245">
    <property type="entry name" value="TSPc"/>
    <property type="match status" value="1"/>
</dbReference>
<dbReference type="InterPro" id="IPR036365">
    <property type="entry name" value="PGBD-like_sf"/>
</dbReference>
<dbReference type="CDD" id="cd07560">
    <property type="entry name" value="Peptidase_S41_CPP"/>
    <property type="match status" value="1"/>
</dbReference>
<dbReference type="Gene3D" id="3.30.750.44">
    <property type="match status" value="1"/>
</dbReference>
<evidence type="ECO:0000256" key="1">
    <source>
        <dbReference type="ARBA" id="ARBA00009179"/>
    </source>
</evidence>